<dbReference type="PANTHER" id="PTHR21304:SF0">
    <property type="entry name" value="MICOS COMPLEX SUBUNIT MIC10"/>
    <property type="match status" value="1"/>
</dbReference>
<evidence type="ECO:0000256" key="7">
    <source>
        <dbReference type="ARBA" id="ARBA00023128"/>
    </source>
</evidence>
<evidence type="ECO:0000256" key="9">
    <source>
        <dbReference type="SAM" id="Phobius"/>
    </source>
</evidence>
<keyword evidence="6 9" id="KW-1133">Transmembrane helix</keyword>
<reference evidence="10" key="1">
    <citation type="submission" date="2024-02" db="EMBL/GenBank/DDBJ databases">
        <authorList>
            <consortium name="ELIXIR-Norway"/>
            <consortium name="Elixir Norway"/>
        </authorList>
    </citation>
    <scope>NUCLEOTIDE SEQUENCE</scope>
</reference>
<evidence type="ECO:0000313" key="10">
    <source>
        <dbReference type="EMBL" id="CAK9206017.1"/>
    </source>
</evidence>
<evidence type="ECO:0000256" key="2">
    <source>
        <dbReference type="ARBA" id="ARBA00004434"/>
    </source>
</evidence>
<evidence type="ECO:0008006" key="12">
    <source>
        <dbReference type="Google" id="ProtNLM"/>
    </source>
</evidence>
<sequence>MAHAKERPAQLQLDQQWDACIDLTMRRFVYGSLAGGASALLLFRSPTARWAAFAFGAGVGLGSAYADGAYIFGSRGSKESDWEITQMGRVGGLECYINGFFRSNGI</sequence>
<keyword evidence="11" id="KW-1185">Reference proteome</keyword>
<comment type="similarity">
    <text evidence="3">Belongs to the MICOS complex subunit Mic10 family.</text>
</comment>
<feature type="transmembrane region" description="Helical" evidence="9">
    <location>
        <begin position="50"/>
        <end position="72"/>
    </location>
</feature>
<proteinExistence type="inferred from homology"/>
<accession>A0ABP0TVB6</accession>
<dbReference type="PANTHER" id="PTHR21304">
    <property type="entry name" value="MICOS COMPLEX SUBUNIT MIC10"/>
    <property type="match status" value="1"/>
</dbReference>
<evidence type="ECO:0000256" key="6">
    <source>
        <dbReference type="ARBA" id="ARBA00022989"/>
    </source>
</evidence>
<evidence type="ECO:0000256" key="5">
    <source>
        <dbReference type="ARBA" id="ARBA00022792"/>
    </source>
</evidence>
<dbReference type="EMBL" id="OZ019907">
    <property type="protein sequence ID" value="CAK9206017.1"/>
    <property type="molecule type" value="Genomic_DNA"/>
</dbReference>
<protein>
    <recommendedName>
        <fullName evidence="12">MICOS complex subunit MIC10</fullName>
    </recommendedName>
</protein>
<gene>
    <name evidence="10" type="ORF">CSSPTR1EN2_LOCUS8138</name>
</gene>
<feature type="transmembrane region" description="Helical" evidence="9">
    <location>
        <begin position="28"/>
        <end position="44"/>
    </location>
</feature>
<comment type="subcellular location">
    <subcellularLocation>
        <location evidence="2">Mitochondrion inner membrane</location>
        <topology evidence="2">Single-pass membrane protein</topology>
    </subcellularLocation>
</comment>
<keyword evidence="5" id="KW-0999">Mitochondrion inner membrane</keyword>
<evidence type="ECO:0000256" key="8">
    <source>
        <dbReference type="ARBA" id="ARBA00023136"/>
    </source>
</evidence>
<keyword evidence="7" id="KW-0496">Mitochondrion</keyword>
<evidence type="ECO:0000313" key="11">
    <source>
        <dbReference type="Proteomes" id="UP001497512"/>
    </source>
</evidence>
<evidence type="ECO:0000256" key="4">
    <source>
        <dbReference type="ARBA" id="ARBA00022692"/>
    </source>
</evidence>
<comment type="function">
    <text evidence="1">Component of the MICOS complex, a large protein complex of the mitochondrial inner membrane that plays crucial roles in the maintenance of crista junctions, inner membrane architecture, and formation of contact sites to the outer membrane.</text>
</comment>
<keyword evidence="4 9" id="KW-0812">Transmembrane</keyword>
<dbReference type="Pfam" id="PF04418">
    <property type="entry name" value="DUF543"/>
    <property type="match status" value="1"/>
</dbReference>
<keyword evidence="8 9" id="KW-0472">Membrane</keyword>
<organism evidence="10 11">
    <name type="scientific">Sphagnum troendelagicum</name>
    <dbReference type="NCBI Taxonomy" id="128251"/>
    <lineage>
        <taxon>Eukaryota</taxon>
        <taxon>Viridiplantae</taxon>
        <taxon>Streptophyta</taxon>
        <taxon>Embryophyta</taxon>
        <taxon>Bryophyta</taxon>
        <taxon>Sphagnophytina</taxon>
        <taxon>Sphagnopsida</taxon>
        <taxon>Sphagnales</taxon>
        <taxon>Sphagnaceae</taxon>
        <taxon>Sphagnum</taxon>
    </lineage>
</organism>
<evidence type="ECO:0000256" key="3">
    <source>
        <dbReference type="ARBA" id="ARBA00006792"/>
    </source>
</evidence>
<evidence type="ECO:0000256" key="1">
    <source>
        <dbReference type="ARBA" id="ARBA00002689"/>
    </source>
</evidence>
<dbReference type="Proteomes" id="UP001497512">
    <property type="component" value="Chromosome 15"/>
</dbReference>
<dbReference type="InterPro" id="IPR007512">
    <property type="entry name" value="Mic10"/>
</dbReference>
<name>A0ABP0TVB6_9BRYO</name>